<keyword evidence="2" id="KW-0689">Ribosomal protein</keyword>
<dbReference type="RefSeq" id="WP_030201881.1">
    <property type="nucleotide sequence ID" value="NZ_BAAARO010000015.1"/>
</dbReference>
<protein>
    <submittedName>
        <fullName evidence="2">30S ribosomal protein S13</fullName>
    </submittedName>
</protein>
<evidence type="ECO:0000313" key="2">
    <source>
        <dbReference type="EMBL" id="GEO31429.1"/>
    </source>
</evidence>
<reference evidence="2 3" key="1">
    <citation type="submission" date="2019-07" db="EMBL/GenBank/DDBJ databases">
        <title>Whole genome shotgun sequence of Terrabacter aerolatus NBRC 106305.</title>
        <authorList>
            <person name="Hosoyama A."/>
            <person name="Uohara A."/>
            <person name="Ohji S."/>
            <person name="Ichikawa N."/>
        </authorList>
    </citation>
    <scope>NUCLEOTIDE SEQUENCE [LARGE SCALE GENOMIC DNA]</scope>
    <source>
        <strain evidence="2 3">NBRC 106305</strain>
    </source>
</reference>
<dbReference type="SUPFAM" id="SSF46946">
    <property type="entry name" value="S13-like H2TH domain"/>
    <property type="match status" value="1"/>
</dbReference>
<sequence>MALPPLTPEQRAAALEKAAAARRERAAVKNRLKYSSGSLAEVLEDGKVDAVIGKMKVTELLESMPGVGRVRAKAIMAEVGIAESRRVRGLGANQVAALLHRFEKP</sequence>
<feature type="domain" description="Integration host factor-like helix-two turn-helix" evidence="1">
    <location>
        <begin position="32"/>
        <end position="102"/>
    </location>
</feature>
<proteinExistence type="predicted"/>
<organism evidence="2 3">
    <name type="scientific">Terrabacter aerolatus</name>
    <dbReference type="NCBI Taxonomy" id="422442"/>
    <lineage>
        <taxon>Bacteria</taxon>
        <taxon>Bacillati</taxon>
        <taxon>Actinomycetota</taxon>
        <taxon>Actinomycetes</taxon>
        <taxon>Micrococcales</taxon>
        <taxon>Intrasporangiaceae</taxon>
        <taxon>Terrabacter</taxon>
    </lineage>
</organism>
<dbReference type="Proteomes" id="UP000321534">
    <property type="component" value="Unassembled WGS sequence"/>
</dbReference>
<dbReference type="InterPro" id="IPR055201">
    <property type="entry name" value="IHF-like_H2TH"/>
</dbReference>
<evidence type="ECO:0000313" key="3">
    <source>
        <dbReference type="Proteomes" id="UP000321534"/>
    </source>
</evidence>
<dbReference type="Gene3D" id="1.10.8.50">
    <property type="match status" value="1"/>
</dbReference>
<dbReference type="Pfam" id="PF22525">
    <property type="entry name" value="H2TH_5"/>
    <property type="match status" value="1"/>
</dbReference>
<keyword evidence="2" id="KW-0687">Ribonucleoprotein</keyword>
<dbReference type="AlphaFoldDB" id="A0A512D4Q0"/>
<dbReference type="EMBL" id="BJYX01000020">
    <property type="protein sequence ID" value="GEO31429.1"/>
    <property type="molecule type" value="Genomic_DNA"/>
</dbReference>
<dbReference type="NCBIfam" id="NF041260">
    <property type="entry name" value="actino_IHF"/>
    <property type="match status" value="1"/>
</dbReference>
<dbReference type="InterPro" id="IPR047806">
    <property type="entry name" value="IHF_actinobact"/>
</dbReference>
<evidence type="ECO:0000259" key="1">
    <source>
        <dbReference type="Pfam" id="PF22525"/>
    </source>
</evidence>
<dbReference type="InterPro" id="IPR010979">
    <property type="entry name" value="Ribosomal_uS13-like_H2TH"/>
</dbReference>
<name>A0A512D4Q0_9MICO</name>
<comment type="caution">
    <text evidence="2">The sequence shown here is derived from an EMBL/GenBank/DDBJ whole genome shotgun (WGS) entry which is preliminary data.</text>
</comment>
<dbReference type="GO" id="GO:0003676">
    <property type="term" value="F:nucleic acid binding"/>
    <property type="evidence" value="ECO:0007669"/>
    <property type="project" value="InterPro"/>
</dbReference>
<dbReference type="OrthoDB" id="3197442at2"/>
<keyword evidence="3" id="KW-1185">Reference proteome</keyword>
<dbReference type="GO" id="GO:0005840">
    <property type="term" value="C:ribosome"/>
    <property type="evidence" value="ECO:0007669"/>
    <property type="project" value="UniProtKB-KW"/>
</dbReference>
<accession>A0A512D4Q0</accession>
<gene>
    <name evidence="2" type="ORF">TAE01_32390</name>
</gene>